<dbReference type="Pfam" id="PF20411">
    <property type="entry name" value="DUF6697"/>
    <property type="match status" value="1"/>
</dbReference>
<name>A0A067T5L1_GALM3</name>
<feature type="region of interest" description="Disordered" evidence="1">
    <location>
        <begin position="1"/>
        <end position="172"/>
    </location>
</feature>
<proteinExistence type="predicted"/>
<feature type="compositionally biased region" description="Basic and acidic residues" evidence="1">
    <location>
        <begin position="102"/>
        <end position="116"/>
    </location>
</feature>
<feature type="compositionally biased region" description="Basic and acidic residues" evidence="1">
    <location>
        <begin position="45"/>
        <end position="55"/>
    </location>
</feature>
<protein>
    <recommendedName>
        <fullName evidence="2">DUF6697 domain-containing protein</fullName>
    </recommendedName>
</protein>
<evidence type="ECO:0000313" key="3">
    <source>
        <dbReference type="EMBL" id="KDR74308.1"/>
    </source>
</evidence>
<feature type="compositionally biased region" description="Polar residues" evidence="1">
    <location>
        <begin position="90"/>
        <end position="99"/>
    </location>
</feature>
<feature type="compositionally biased region" description="Basic residues" evidence="1">
    <location>
        <begin position="658"/>
        <end position="669"/>
    </location>
</feature>
<dbReference type="EMBL" id="KL142383">
    <property type="protein sequence ID" value="KDR74308.1"/>
    <property type="molecule type" value="Genomic_DNA"/>
</dbReference>
<dbReference type="OrthoDB" id="3176940at2759"/>
<accession>A0A067T5L1</accession>
<dbReference type="AlphaFoldDB" id="A0A067T5L1"/>
<feature type="domain" description="DUF6697" evidence="2">
    <location>
        <begin position="446"/>
        <end position="636"/>
    </location>
</feature>
<feature type="compositionally biased region" description="Basic and acidic residues" evidence="1">
    <location>
        <begin position="67"/>
        <end position="78"/>
    </location>
</feature>
<reference evidence="4" key="1">
    <citation type="journal article" date="2014" name="Proc. Natl. Acad. Sci. U.S.A.">
        <title>Extensive sampling of basidiomycete genomes demonstrates inadequacy of the white-rot/brown-rot paradigm for wood decay fungi.</title>
        <authorList>
            <person name="Riley R."/>
            <person name="Salamov A.A."/>
            <person name="Brown D.W."/>
            <person name="Nagy L.G."/>
            <person name="Floudas D."/>
            <person name="Held B.W."/>
            <person name="Levasseur A."/>
            <person name="Lombard V."/>
            <person name="Morin E."/>
            <person name="Otillar R."/>
            <person name="Lindquist E.A."/>
            <person name="Sun H."/>
            <person name="LaButti K.M."/>
            <person name="Schmutz J."/>
            <person name="Jabbour D."/>
            <person name="Luo H."/>
            <person name="Baker S.E."/>
            <person name="Pisabarro A.G."/>
            <person name="Walton J.D."/>
            <person name="Blanchette R.A."/>
            <person name="Henrissat B."/>
            <person name="Martin F."/>
            <person name="Cullen D."/>
            <person name="Hibbett D.S."/>
            <person name="Grigoriev I.V."/>
        </authorList>
    </citation>
    <scope>NUCLEOTIDE SEQUENCE [LARGE SCALE GENOMIC DNA]</scope>
    <source>
        <strain evidence="4">CBS 339.88</strain>
    </source>
</reference>
<dbReference type="InterPro" id="IPR046520">
    <property type="entry name" value="DUF6697"/>
</dbReference>
<organism evidence="3 4">
    <name type="scientific">Galerina marginata (strain CBS 339.88)</name>
    <dbReference type="NCBI Taxonomy" id="685588"/>
    <lineage>
        <taxon>Eukaryota</taxon>
        <taxon>Fungi</taxon>
        <taxon>Dikarya</taxon>
        <taxon>Basidiomycota</taxon>
        <taxon>Agaricomycotina</taxon>
        <taxon>Agaricomycetes</taxon>
        <taxon>Agaricomycetidae</taxon>
        <taxon>Agaricales</taxon>
        <taxon>Agaricineae</taxon>
        <taxon>Strophariaceae</taxon>
        <taxon>Galerina</taxon>
    </lineage>
</organism>
<evidence type="ECO:0000259" key="2">
    <source>
        <dbReference type="Pfam" id="PF20411"/>
    </source>
</evidence>
<keyword evidence="4" id="KW-1185">Reference proteome</keyword>
<feature type="compositionally biased region" description="Basic and acidic residues" evidence="1">
    <location>
        <begin position="152"/>
        <end position="162"/>
    </location>
</feature>
<feature type="region of interest" description="Disordered" evidence="1">
    <location>
        <begin position="640"/>
        <end position="704"/>
    </location>
</feature>
<dbReference type="HOGENOM" id="CLU_381741_0_0_1"/>
<dbReference type="Proteomes" id="UP000027222">
    <property type="component" value="Unassembled WGS sequence"/>
</dbReference>
<evidence type="ECO:0000256" key="1">
    <source>
        <dbReference type="SAM" id="MobiDB-lite"/>
    </source>
</evidence>
<sequence>MSLKRENDKESEEVEDMDPNDIGMVKEEGVIYEDASPVSNVSISDEQKPLEKDALADAVNPDIEVEPPCKSEEPKDDNNDAAQDSNSGNTVPGTTTQGILNVKDEDEKKPKIKDSDNTSDVDTDSTSNLNDILQEATDEPSALPLATPLTQEGEKVEYDDCTRPISPNPTTEAYDDIMAVDVKAETLNCEAEEKGVEMVEREDGTTSVAPDAVAEMYDDIMVVDVNVGTSESKAEGKQTQEGEKVAHEHCATSIVLDADAEVYDDTMAAYTKAETSECKVVEKEPESNTNSPEVEMARVDVGSRKSLDIDFPQEEIRYPSPSPERALDSLSPSVETAEINEQPTNNVEHEVIIIKDEPEEIDPAEALSSARPFKRQRLVLEVVVYTLEGFKRRKQEDFEKIKKMKNPKAKKMEALDISLDSIRDRLIPIGLDPFPITFDEDIQNTTVSRAFMSSRYGGNTQETHPKIGARHLSIHGMDDFMYLNSMYQCRAPQFPGYPGLFFNTDPGDDWPERHRVFTRLDAGKWLFVGFYETKAALSLTKEEWAQLPSYTRRTWATQIIKKNWGGHFRARVVARRQLGRKPTKAEWMAVYDSGRYKNSTAEDVAKAFERGDELLAVFTMKCVGYDKAFQRELCEKLKSWVPPPRKKRGTKPPGQKNRNAKSKPVKGARKAPAVQVGQKRKRANSVESELTEIESEDDEEETFEFKFSGKKELAYRPRGTKSRPK</sequence>
<feature type="compositionally biased region" description="Low complexity" evidence="1">
    <location>
        <begin position="80"/>
        <end position="89"/>
    </location>
</feature>
<feature type="compositionally biased region" description="Acidic residues" evidence="1">
    <location>
        <begin position="689"/>
        <end position="702"/>
    </location>
</feature>
<dbReference type="STRING" id="685588.A0A067T5L1"/>
<feature type="compositionally biased region" description="Acidic residues" evidence="1">
    <location>
        <begin position="9"/>
        <end position="19"/>
    </location>
</feature>
<gene>
    <name evidence="3" type="ORF">GALMADRAFT_575930</name>
</gene>
<evidence type="ECO:0000313" key="4">
    <source>
        <dbReference type="Proteomes" id="UP000027222"/>
    </source>
</evidence>